<dbReference type="WBParaSite" id="nRc.2.0.1.t47410-RA">
    <property type="protein sequence ID" value="nRc.2.0.1.t47410-RA"/>
    <property type="gene ID" value="nRc.2.0.1.g47410"/>
</dbReference>
<keyword evidence="1" id="KW-0472">Membrane</keyword>
<protein>
    <submittedName>
        <fullName evidence="3">Uncharacterized protein</fullName>
    </submittedName>
</protein>
<evidence type="ECO:0000256" key="1">
    <source>
        <dbReference type="SAM" id="Phobius"/>
    </source>
</evidence>
<sequence length="125" mass="14571">MKRRYAAVFSCNKLNSIIIFVICLILIYYILSSVFNQDVILESDWQNGKISLSRANQIYKNCCVSVKLEKGCLEACRYDLTLTLARQIFFENQDHNTCDLDESIERFVKCANGMKKHMDSQQREI</sequence>
<keyword evidence="2" id="KW-1185">Reference proteome</keyword>
<name>A0A915L8G5_ROMCU</name>
<keyword evidence="1" id="KW-1133">Transmembrane helix</keyword>
<dbReference type="AlphaFoldDB" id="A0A915L8G5"/>
<evidence type="ECO:0000313" key="3">
    <source>
        <dbReference type="WBParaSite" id="nRc.2.0.1.t47410-RA"/>
    </source>
</evidence>
<dbReference type="Proteomes" id="UP000887565">
    <property type="component" value="Unplaced"/>
</dbReference>
<reference evidence="3" key="1">
    <citation type="submission" date="2022-11" db="UniProtKB">
        <authorList>
            <consortium name="WormBaseParasite"/>
        </authorList>
    </citation>
    <scope>IDENTIFICATION</scope>
</reference>
<proteinExistence type="predicted"/>
<accession>A0A915L8G5</accession>
<organism evidence="2 3">
    <name type="scientific">Romanomermis culicivorax</name>
    <name type="common">Nematode worm</name>
    <dbReference type="NCBI Taxonomy" id="13658"/>
    <lineage>
        <taxon>Eukaryota</taxon>
        <taxon>Metazoa</taxon>
        <taxon>Ecdysozoa</taxon>
        <taxon>Nematoda</taxon>
        <taxon>Enoplea</taxon>
        <taxon>Dorylaimia</taxon>
        <taxon>Mermithida</taxon>
        <taxon>Mermithoidea</taxon>
        <taxon>Mermithidae</taxon>
        <taxon>Romanomermis</taxon>
    </lineage>
</organism>
<keyword evidence="1" id="KW-0812">Transmembrane</keyword>
<feature type="transmembrane region" description="Helical" evidence="1">
    <location>
        <begin position="12"/>
        <end position="31"/>
    </location>
</feature>
<evidence type="ECO:0000313" key="2">
    <source>
        <dbReference type="Proteomes" id="UP000887565"/>
    </source>
</evidence>